<organism evidence="1 2">
    <name type="scientific">Fusarium redolens</name>
    <dbReference type="NCBI Taxonomy" id="48865"/>
    <lineage>
        <taxon>Eukaryota</taxon>
        <taxon>Fungi</taxon>
        <taxon>Dikarya</taxon>
        <taxon>Ascomycota</taxon>
        <taxon>Pezizomycotina</taxon>
        <taxon>Sordariomycetes</taxon>
        <taxon>Hypocreomycetidae</taxon>
        <taxon>Hypocreales</taxon>
        <taxon>Nectriaceae</taxon>
        <taxon>Fusarium</taxon>
        <taxon>Fusarium redolens species complex</taxon>
    </lineage>
</organism>
<protein>
    <submittedName>
        <fullName evidence="1">Uncharacterized protein</fullName>
    </submittedName>
</protein>
<keyword evidence="2" id="KW-1185">Reference proteome</keyword>
<reference evidence="1" key="1">
    <citation type="journal article" date="2021" name="Nat. Commun.">
        <title>Genetic determinants of endophytism in the Arabidopsis root mycobiome.</title>
        <authorList>
            <person name="Mesny F."/>
            <person name="Miyauchi S."/>
            <person name="Thiergart T."/>
            <person name="Pickel B."/>
            <person name="Atanasova L."/>
            <person name="Karlsson M."/>
            <person name="Huettel B."/>
            <person name="Barry K.W."/>
            <person name="Haridas S."/>
            <person name="Chen C."/>
            <person name="Bauer D."/>
            <person name="Andreopoulos W."/>
            <person name="Pangilinan J."/>
            <person name="LaButti K."/>
            <person name="Riley R."/>
            <person name="Lipzen A."/>
            <person name="Clum A."/>
            <person name="Drula E."/>
            <person name="Henrissat B."/>
            <person name="Kohler A."/>
            <person name="Grigoriev I.V."/>
            <person name="Martin F.M."/>
            <person name="Hacquard S."/>
        </authorList>
    </citation>
    <scope>NUCLEOTIDE SEQUENCE</scope>
    <source>
        <strain evidence="1">MPI-CAGE-AT-0023</strain>
    </source>
</reference>
<dbReference type="Proteomes" id="UP000720189">
    <property type="component" value="Unassembled WGS sequence"/>
</dbReference>
<dbReference type="GeneID" id="70221037"/>
<evidence type="ECO:0000313" key="2">
    <source>
        <dbReference type="Proteomes" id="UP000720189"/>
    </source>
</evidence>
<dbReference type="OrthoDB" id="5104305at2759"/>
<sequence>MLNSLAAMDSQPSFLHLPREVRDMIYSYVLDDVEFSNAFTSQTAYSPQNFPLLYIHKVISEDLQPRLYRNHSIVIPIQEPSTYATGDWSIVPRIACSKMMKQRSKTLIIEMSQTTISYYPDSDLEEDEDEDPVEDRSFWEHEGRGGKMFPQKLINDILAVKSKLPSVTTLKLVFWFGYWISYVEHWEKHLKRLKDKWPELFLKVQLNLFDFKDPDAGDTGWNFIESWYWWSLKAEGVWFEANNFKWKDHMEGDFRGRNINVSIWQDALDYEYNELDGLLHPTGCEVRPMFARTCDLDGRVKPYI</sequence>
<dbReference type="RefSeq" id="XP_046055957.1">
    <property type="nucleotide sequence ID" value="XM_046191083.1"/>
</dbReference>
<name>A0A9P9KVA3_FUSRE</name>
<proteinExistence type="predicted"/>
<dbReference type="EMBL" id="JAGMUX010000001">
    <property type="protein sequence ID" value="KAH7269189.1"/>
    <property type="molecule type" value="Genomic_DNA"/>
</dbReference>
<accession>A0A9P9KVA3</accession>
<comment type="caution">
    <text evidence="1">The sequence shown here is derived from an EMBL/GenBank/DDBJ whole genome shotgun (WGS) entry which is preliminary data.</text>
</comment>
<dbReference type="AlphaFoldDB" id="A0A9P9KVA3"/>
<evidence type="ECO:0000313" key="1">
    <source>
        <dbReference type="EMBL" id="KAH7269189.1"/>
    </source>
</evidence>
<gene>
    <name evidence="1" type="ORF">BKA55DRAFT_548029</name>
</gene>